<gene>
    <name evidence="7" type="primary">DLT1</name>
    <name evidence="10" type="ORF">TRUGW13939_02847</name>
</gene>
<dbReference type="OrthoDB" id="2108at2759"/>
<dbReference type="CDD" id="cd00609">
    <property type="entry name" value="AAT_like"/>
    <property type="match status" value="1"/>
</dbReference>
<evidence type="ECO:0000313" key="11">
    <source>
        <dbReference type="Proteomes" id="UP000509510"/>
    </source>
</evidence>
<dbReference type="GO" id="GO:0030170">
    <property type="term" value="F:pyridoxal phosphate binding"/>
    <property type="evidence" value="ECO:0007669"/>
    <property type="project" value="InterPro"/>
</dbReference>
<comment type="subcellular location">
    <subcellularLocation>
        <location evidence="7">Membrane</location>
        <topology evidence="7">Multi-pass membrane protein</topology>
    </subcellularLocation>
</comment>
<keyword evidence="5 7" id="KW-1133">Transmembrane helix</keyword>
<feature type="compositionally biased region" description="Polar residues" evidence="8">
    <location>
        <begin position="883"/>
        <end position="892"/>
    </location>
</feature>
<dbReference type="AlphaFoldDB" id="A0A7H8QPF5"/>
<dbReference type="EMBL" id="CP055899">
    <property type="protein sequence ID" value="QKX55749.1"/>
    <property type="molecule type" value="Genomic_DNA"/>
</dbReference>
<dbReference type="InterPro" id="IPR004839">
    <property type="entry name" value="Aminotransferase_I/II_large"/>
</dbReference>
<dbReference type="Pfam" id="PF00155">
    <property type="entry name" value="Aminotran_1_2"/>
    <property type="match status" value="1"/>
</dbReference>
<organism evidence="10 11">
    <name type="scientific">Talaromyces rugulosus</name>
    <name type="common">Penicillium rugulosum</name>
    <dbReference type="NCBI Taxonomy" id="121627"/>
    <lineage>
        <taxon>Eukaryota</taxon>
        <taxon>Fungi</taxon>
        <taxon>Dikarya</taxon>
        <taxon>Ascomycota</taxon>
        <taxon>Pezizomycotina</taxon>
        <taxon>Eurotiomycetes</taxon>
        <taxon>Eurotiomycetidae</taxon>
        <taxon>Eurotiales</taxon>
        <taxon>Trichocomaceae</taxon>
        <taxon>Talaromyces</taxon>
        <taxon>Talaromyces sect. Islandici</taxon>
    </lineage>
</organism>
<dbReference type="Proteomes" id="UP000509510">
    <property type="component" value="Chromosome II"/>
</dbReference>
<dbReference type="Gene3D" id="3.40.640.10">
    <property type="entry name" value="Type I PLP-dependent aspartate aminotransferase-like (Major domain)"/>
    <property type="match status" value="1"/>
</dbReference>
<keyword evidence="11" id="KW-1185">Reference proteome</keyword>
<dbReference type="InterPro" id="IPR015424">
    <property type="entry name" value="PyrdxlP-dep_Trfase"/>
</dbReference>
<comment type="function">
    <text evidence="1 7">Required for growth under high-pressure and low-temperature conditions.</text>
</comment>
<dbReference type="CDD" id="cd03062">
    <property type="entry name" value="TRX_Fd_Sucrase"/>
    <property type="match status" value="1"/>
</dbReference>
<evidence type="ECO:0000256" key="4">
    <source>
        <dbReference type="ARBA" id="ARBA00022692"/>
    </source>
</evidence>
<dbReference type="PANTHER" id="PTHR40021">
    <property type="entry name" value="DEFECT AT LOW TEMPERATURE PROTEIN 1"/>
    <property type="match status" value="1"/>
</dbReference>
<dbReference type="InterPro" id="IPR009737">
    <property type="entry name" value="Aim32/Apd1-like"/>
</dbReference>
<evidence type="ECO:0000256" key="1">
    <source>
        <dbReference type="ARBA" id="ARBA00002489"/>
    </source>
</evidence>
<dbReference type="SUPFAM" id="SSF53383">
    <property type="entry name" value="PLP-dependent transferases"/>
    <property type="match status" value="1"/>
</dbReference>
<keyword evidence="4 7" id="KW-0812">Transmembrane</keyword>
<dbReference type="Pfam" id="PF06999">
    <property type="entry name" value="Suc_Fer-like"/>
    <property type="match status" value="1"/>
</dbReference>
<protein>
    <recommendedName>
        <fullName evidence="3 7">Defect at low temperature protein 1</fullName>
    </recommendedName>
</protein>
<feature type="compositionally biased region" description="Low complexity" evidence="8">
    <location>
        <begin position="864"/>
        <end position="875"/>
    </location>
</feature>
<dbReference type="GO" id="GO:0016020">
    <property type="term" value="C:membrane"/>
    <property type="evidence" value="ECO:0007669"/>
    <property type="project" value="UniProtKB-SubCell"/>
</dbReference>
<feature type="region of interest" description="Disordered" evidence="8">
    <location>
        <begin position="27"/>
        <end position="53"/>
    </location>
</feature>
<feature type="transmembrane region" description="Helical" evidence="7">
    <location>
        <begin position="523"/>
        <end position="543"/>
    </location>
</feature>
<evidence type="ECO:0000256" key="7">
    <source>
        <dbReference type="RuleBase" id="RU367100"/>
    </source>
</evidence>
<keyword evidence="6 7" id="KW-0472">Membrane</keyword>
<dbReference type="SUPFAM" id="SSF52833">
    <property type="entry name" value="Thioredoxin-like"/>
    <property type="match status" value="1"/>
</dbReference>
<evidence type="ECO:0000256" key="3">
    <source>
        <dbReference type="ARBA" id="ARBA00021353"/>
    </source>
</evidence>
<evidence type="ECO:0000256" key="5">
    <source>
        <dbReference type="ARBA" id="ARBA00022989"/>
    </source>
</evidence>
<comment type="similarity">
    <text evidence="2 7">Belongs to the DLT1 family.</text>
</comment>
<evidence type="ECO:0000313" key="10">
    <source>
        <dbReference type="EMBL" id="QKX55749.1"/>
    </source>
</evidence>
<accession>A0A7H8QPF5</accession>
<dbReference type="PANTHER" id="PTHR40021:SF1">
    <property type="entry name" value="DEFECT AT LOW TEMPERATURE PROTEIN 1"/>
    <property type="match status" value="1"/>
</dbReference>
<feature type="region of interest" description="Disordered" evidence="8">
    <location>
        <begin position="812"/>
        <end position="895"/>
    </location>
</feature>
<dbReference type="InterPro" id="IPR038869">
    <property type="entry name" value="DLT1"/>
</dbReference>
<feature type="compositionally biased region" description="Basic and acidic residues" evidence="8">
    <location>
        <begin position="32"/>
        <end position="46"/>
    </location>
</feature>
<feature type="domain" description="Aminotransferase class I/classII large" evidence="9">
    <location>
        <begin position="106"/>
        <end position="444"/>
    </location>
</feature>
<evidence type="ECO:0000256" key="2">
    <source>
        <dbReference type="ARBA" id="ARBA00005550"/>
    </source>
</evidence>
<feature type="transmembrane region" description="Helical" evidence="7">
    <location>
        <begin position="555"/>
        <end position="574"/>
    </location>
</feature>
<name>A0A7H8QPF5_TALRU</name>
<sequence length="1272" mass="140832">MSFSGRRLSILRPSDARRLSTVKDLSLNEQQSETHRDFRAAHEGHKPHAGLDPSRASTGVIWCTERANEHGFSEHPHEWANLGQGAPEADDDIVGSFPRPTSIPVDSASREYGPTAGIKPLRAAVARLYNEQYRQGKESQYTWENVCIVPGGRAGLIRIAAILGNSYLSFPIPDYTAYSEMLSLFKNFSPIPIPLAENDGYHIHPDKIAEEIARGTSVILTSNPRNPTGHVVANPELARIQDICRGRATLILDEFYGGYNYTTDCDGTTLSGAENVVDVDEDDVLLIDGLTKRFRLPGWRIAWIVGPKEFVDALGSAGSYLDGGANVPFQEAAVPMLEPSLVKREMVALQDHFRTKRDYVLGRLHEIGFRIKDVPQATFYIWLDLTSIHPPLPESANVNDGLNFFNALLKEKTIVVPGIFFDLNPAKRRDLFDSPCHHFVRLSYGPKMDVLKQGLDGIERVIRRARGENIGPTLEDEQASQQLYTTHELRVESELSLTSNHPINKNASSTMAVNILRILNSTVYSVLAIVLFGLTLLTPADFIYQCWQNRRLTNIFIVAGVYVVTVLLALLVYASRIYTLRTGLGAIPKAWIPVAKGEVGKSVQRLVDEGRRRSAIIAYQARPRDLFSEDYTNNNNTHDEELSVNVERPPWGPVQHAGWSAPSSLDLPGLRYQRVIEELPHLIEAKAVSLAPSDSLVASANNVFGADDNDVDDRYNIPDPRVVEILQRPATMGLRDYVAHLTTLGLIDPPQLGAEFLALYEQARFSARLLVEDEFRRLMSIFAEILRGMRAIDDKILQEIFYAADNYSESSESFIGPSDEEGETDTLGTDSLHRQPSTTYSSAGGDTSSSLRSVRTAPMVQPASSSSAVGSSPSKRSLHRARSNISQNSSGGSVIRLVKTRSPEDLPYAINMGAKADQIRSGRMQKFLRRGAELLTPRTGSPANANDNDGDGFTTASSHTALFPAVNHAVDGDDCDRDCASCTIHYPARFDVELNDTLYGNVNGWATHALVATGKTDWVRDVADEKGSVMEAIERGGAEPLNGKLKLSASNIPVPDEYHEADDDANRPTTVALFPAFTIIDHVTPALAPDLIRYFVNPSITTTTPLRSIPIAPATLAVEGEEGEKETPLRARPSPHAAVILLCSQRTRDARCGQSAPLLKREFERHLRAQGLYRDMNDERPGGVGVYFISHVGGHKYSANVIIYRRRDFEWYKKEETQEEEEVDGAVQGIWLARVRPEECENLVRFTVMQGKLVKPDQLRGGFDRERGLTSW</sequence>
<feature type="compositionally biased region" description="Polar residues" evidence="8">
    <location>
        <begin position="826"/>
        <end position="853"/>
    </location>
</feature>
<dbReference type="InterPro" id="IPR036249">
    <property type="entry name" value="Thioredoxin-like_sf"/>
</dbReference>
<evidence type="ECO:0000256" key="6">
    <source>
        <dbReference type="ARBA" id="ARBA00023136"/>
    </source>
</evidence>
<evidence type="ECO:0000259" key="9">
    <source>
        <dbReference type="Pfam" id="PF00155"/>
    </source>
</evidence>
<evidence type="ECO:0000256" key="8">
    <source>
        <dbReference type="SAM" id="MobiDB-lite"/>
    </source>
</evidence>
<dbReference type="InterPro" id="IPR015421">
    <property type="entry name" value="PyrdxlP-dep_Trfase_major"/>
</dbReference>
<dbReference type="Gene3D" id="3.40.30.10">
    <property type="entry name" value="Glutaredoxin"/>
    <property type="match status" value="1"/>
</dbReference>
<reference evidence="11" key="1">
    <citation type="submission" date="2020-06" db="EMBL/GenBank/DDBJ databases">
        <title>A chromosome-scale genome assembly of Talaromyces rugulosus W13939.</title>
        <authorList>
            <person name="Wang B."/>
            <person name="Guo L."/>
            <person name="Ye K."/>
            <person name="Wang L."/>
        </authorList>
    </citation>
    <scope>NUCLEOTIDE SEQUENCE [LARGE SCALE GENOMIC DNA]</scope>
    <source>
        <strain evidence="11">W13939</strain>
    </source>
</reference>
<proteinExistence type="inferred from homology"/>